<evidence type="ECO:0000259" key="5">
    <source>
        <dbReference type="PROSITE" id="PS50949"/>
    </source>
</evidence>
<proteinExistence type="predicted"/>
<evidence type="ECO:0000256" key="4">
    <source>
        <dbReference type="SAM" id="MobiDB-lite"/>
    </source>
</evidence>
<keyword evidence="2" id="KW-0238">DNA-binding</keyword>
<dbReference type="Pfam" id="PF07702">
    <property type="entry name" value="UTRA"/>
    <property type="match status" value="1"/>
</dbReference>
<protein>
    <submittedName>
        <fullName evidence="6">GntR family transcriptional regulator</fullName>
    </submittedName>
</protein>
<feature type="region of interest" description="Disordered" evidence="4">
    <location>
        <begin position="1"/>
        <end position="32"/>
    </location>
</feature>
<evidence type="ECO:0000256" key="3">
    <source>
        <dbReference type="ARBA" id="ARBA00023163"/>
    </source>
</evidence>
<dbReference type="SMART" id="SM00345">
    <property type="entry name" value="HTH_GNTR"/>
    <property type="match status" value="1"/>
</dbReference>
<dbReference type="PANTHER" id="PTHR44846:SF1">
    <property type="entry name" value="MANNOSYL-D-GLYCERATE TRANSPORT_METABOLISM SYSTEM REPRESSOR MNGR-RELATED"/>
    <property type="match status" value="1"/>
</dbReference>
<dbReference type="EMBL" id="BAABCN010000004">
    <property type="protein sequence ID" value="GAA3877361.1"/>
    <property type="molecule type" value="Genomic_DNA"/>
</dbReference>
<dbReference type="InterPro" id="IPR050679">
    <property type="entry name" value="Bact_HTH_transcr_reg"/>
</dbReference>
<dbReference type="PANTHER" id="PTHR44846">
    <property type="entry name" value="MANNOSYL-D-GLYCERATE TRANSPORT/METABOLISM SYSTEM REPRESSOR MNGR-RELATED"/>
    <property type="match status" value="1"/>
</dbReference>
<dbReference type="Gene3D" id="3.40.1410.10">
    <property type="entry name" value="Chorismate lyase-like"/>
    <property type="match status" value="1"/>
</dbReference>
<feature type="compositionally biased region" description="Basic and acidic residues" evidence="4">
    <location>
        <begin position="19"/>
        <end position="32"/>
    </location>
</feature>
<evidence type="ECO:0000313" key="6">
    <source>
        <dbReference type="EMBL" id="GAA3877361.1"/>
    </source>
</evidence>
<dbReference type="PRINTS" id="PR00035">
    <property type="entry name" value="HTHGNTR"/>
</dbReference>
<sequence length="285" mass="31312">MNTADLLAAQPDATPTPDTRGDTLGDTGDLDRHSALPMYHQLKHRIIEDIARLNLRPGDVLPGEHRLCEQFGVSRTVVRQALSQLEHQGVIDRVKGKGTFVAYPKTPESLVHTLTGLFEEVTARGGHVHSDVRRQEVVPADDEVADALGVALSTPVVAIDRLRFIDSEPWSWTTTYLPYEVGALVLNEDLRDQSLYALLATHGVRAVRGVRSAEASSADPEQSALLGVNVGQALLVLRSVGYDELDRPMEYFIAYHRGDRSRFEFQLTASPDDQSTAALRHTGTS</sequence>
<dbReference type="SUPFAM" id="SSF46785">
    <property type="entry name" value="Winged helix' DNA-binding domain"/>
    <property type="match status" value="1"/>
</dbReference>
<dbReference type="Proteomes" id="UP001501803">
    <property type="component" value="Unassembled WGS sequence"/>
</dbReference>
<dbReference type="Pfam" id="PF00392">
    <property type="entry name" value="GntR"/>
    <property type="match status" value="1"/>
</dbReference>
<dbReference type="SMART" id="SM00866">
    <property type="entry name" value="UTRA"/>
    <property type="match status" value="1"/>
</dbReference>
<keyword evidence="1" id="KW-0805">Transcription regulation</keyword>
<reference evidence="7" key="1">
    <citation type="journal article" date="2019" name="Int. J. Syst. Evol. Microbiol.">
        <title>The Global Catalogue of Microorganisms (GCM) 10K type strain sequencing project: providing services to taxonomists for standard genome sequencing and annotation.</title>
        <authorList>
            <consortium name="The Broad Institute Genomics Platform"/>
            <consortium name="The Broad Institute Genome Sequencing Center for Infectious Disease"/>
            <person name="Wu L."/>
            <person name="Ma J."/>
        </authorList>
    </citation>
    <scope>NUCLEOTIDE SEQUENCE [LARGE SCALE GENOMIC DNA]</scope>
    <source>
        <strain evidence="7">JCM 17021</strain>
    </source>
</reference>
<name>A0ABP7KH64_9MICO</name>
<keyword evidence="7" id="KW-1185">Reference proteome</keyword>
<dbReference type="InterPro" id="IPR028978">
    <property type="entry name" value="Chorismate_lyase_/UTRA_dom_sf"/>
</dbReference>
<gene>
    <name evidence="6" type="ORF">GCM10022381_19840</name>
</gene>
<organism evidence="6 7">
    <name type="scientific">Leifsonia kafniensis</name>
    <dbReference type="NCBI Taxonomy" id="475957"/>
    <lineage>
        <taxon>Bacteria</taxon>
        <taxon>Bacillati</taxon>
        <taxon>Actinomycetota</taxon>
        <taxon>Actinomycetes</taxon>
        <taxon>Micrococcales</taxon>
        <taxon>Microbacteriaceae</taxon>
        <taxon>Leifsonia</taxon>
    </lineage>
</organism>
<dbReference type="Gene3D" id="1.10.10.10">
    <property type="entry name" value="Winged helix-like DNA-binding domain superfamily/Winged helix DNA-binding domain"/>
    <property type="match status" value="1"/>
</dbReference>
<dbReference type="SUPFAM" id="SSF64288">
    <property type="entry name" value="Chorismate lyase-like"/>
    <property type="match status" value="1"/>
</dbReference>
<dbReference type="CDD" id="cd07377">
    <property type="entry name" value="WHTH_GntR"/>
    <property type="match status" value="1"/>
</dbReference>
<dbReference type="InterPro" id="IPR036390">
    <property type="entry name" value="WH_DNA-bd_sf"/>
</dbReference>
<dbReference type="RefSeq" id="WP_345065640.1">
    <property type="nucleotide sequence ID" value="NZ_BAABCN010000004.1"/>
</dbReference>
<dbReference type="InterPro" id="IPR011663">
    <property type="entry name" value="UTRA"/>
</dbReference>
<dbReference type="InterPro" id="IPR036388">
    <property type="entry name" value="WH-like_DNA-bd_sf"/>
</dbReference>
<evidence type="ECO:0000313" key="7">
    <source>
        <dbReference type="Proteomes" id="UP001501803"/>
    </source>
</evidence>
<evidence type="ECO:0000256" key="2">
    <source>
        <dbReference type="ARBA" id="ARBA00023125"/>
    </source>
</evidence>
<accession>A0ABP7KH64</accession>
<dbReference type="InterPro" id="IPR000524">
    <property type="entry name" value="Tscrpt_reg_HTH_GntR"/>
</dbReference>
<dbReference type="PROSITE" id="PS50949">
    <property type="entry name" value="HTH_GNTR"/>
    <property type="match status" value="1"/>
</dbReference>
<comment type="caution">
    <text evidence="6">The sequence shown here is derived from an EMBL/GenBank/DDBJ whole genome shotgun (WGS) entry which is preliminary data.</text>
</comment>
<evidence type="ECO:0000256" key="1">
    <source>
        <dbReference type="ARBA" id="ARBA00023015"/>
    </source>
</evidence>
<feature type="domain" description="HTH gntR-type" evidence="5">
    <location>
        <begin position="36"/>
        <end position="104"/>
    </location>
</feature>
<keyword evidence="3" id="KW-0804">Transcription</keyword>